<evidence type="ECO:0000313" key="2">
    <source>
        <dbReference type="EMBL" id="ARI75579.1"/>
    </source>
</evidence>
<proteinExistence type="predicted"/>
<sequence length="61" mass="7392">MLKYRIYRILITFSFFGVSYYGIMERNYVIMATAFVIFTVLVILNDRMNRKGKRKEQEKQS</sequence>
<dbReference type="KEGG" id="hmn:HM131_01505"/>
<evidence type="ECO:0000256" key="1">
    <source>
        <dbReference type="SAM" id="Phobius"/>
    </source>
</evidence>
<accession>A0A1W5ZQM1</accession>
<evidence type="ECO:0000313" key="3">
    <source>
        <dbReference type="Proteomes" id="UP000192527"/>
    </source>
</evidence>
<dbReference type="AlphaFoldDB" id="A0A1W5ZQM1"/>
<name>A0A1W5ZQM1_9BACI</name>
<keyword evidence="1" id="KW-0472">Membrane</keyword>
<feature type="transmembrane region" description="Helical" evidence="1">
    <location>
        <begin position="29"/>
        <end position="45"/>
    </location>
</feature>
<protein>
    <submittedName>
        <fullName evidence="2">Uncharacterized protein</fullName>
    </submittedName>
</protein>
<dbReference type="EMBL" id="CP020772">
    <property type="protein sequence ID" value="ARI75579.1"/>
    <property type="molecule type" value="Genomic_DNA"/>
</dbReference>
<keyword evidence="1" id="KW-1133">Transmembrane helix</keyword>
<gene>
    <name evidence="2" type="ORF">HM131_01505</name>
</gene>
<keyword evidence="1" id="KW-0812">Transmembrane</keyword>
<dbReference type="RefSeq" id="WP_085027247.1">
    <property type="nucleotide sequence ID" value="NZ_CP020772.1"/>
</dbReference>
<dbReference type="Proteomes" id="UP000192527">
    <property type="component" value="Chromosome"/>
</dbReference>
<feature type="transmembrane region" description="Helical" evidence="1">
    <location>
        <begin position="7"/>
        <end position="23"/>
    </location>
</feature>
<reference evidence="2 3" key="1">
    <citation type="submission" date="2017-04" db="EMBL/GenBank/DDBJ databases">
        <title>The whole genome sequencing and assembly of Halobacillus mangrovi strain.</title>
        <authorList>
            <person name="Lee S.-J."/>
            <person name="Park M.-K."/>
            <person name="Kim J.-Y."/>
            <person name="Lee Y.-J."/>
            <person name="Yi H."/>
            <person name="Bahn Y.-S."/>
            <person name="Kim J.F."/>
            <person name="Lee D.-W."/>
        </authorList>
    </citation>
    <scope>NUCLEOTIDE SEQUENCE [LARGE SCALE GENOMIC DNA]</scope>
    <source>
        <strain evidence="2 3">KTB 131</strain>
    </source>
</reference>
<organism evidence="2 3">
    <name type="scientific">Halobacillus mangrovi</name>
    <dbReference type="NCBI Taxonomy" id="402384"/>
    <lineage>
        <taxon>Bacteria</taxon>
        <taxon>Bacillati</taxon>
        <taxon>Bacillota</taxon>
        <taxon>Bacilli</taxon>
        <taxon>Bacillales</taxon>
        <taxon>Bacillaceae</taxon>
        <taxon>Halobacillus</taxon>
    </lineage>
</organism>
<keyword evidence="3" id="KW-1185">Reference proteome</keyword>